<organism evidence="2 3">
    <name type="scientific">Portunus trituberculatus</name>
    <name type="common">Swimming crab</name>
    <name type="synonym">Neptunus trituberculatus</name>
    <dbReference type="NCBI Taxonomy" id="210409"/>
    <lineage>
        <taxon>Eukaryota</taxon>
        <taxon>Metazoa</taxon>
        <taxon>Ecdysozoa</taxon>
        <taxon>Arthropoda</taxon>
        <taxon>Crustacea</taxon>
        <taxon>Multicrustacea</taxon>
        <taxon>Malacostraca</taxon>
        <taxon>Eumalacostraca</taxon>
        <taxon>Eucarida</taxon>
        <taxon>Decapoda</taxon>
        <taxon>Pleocyemata</taxon>
        <taxon>Brachyura</taxon>
        <taxon>Eubrachyura</taxon>
        <taxon>Portunoidea</taxon>
        <taxon>Portunidae</taxon>
        <taxon>Portuninae</taxon>
        <taxon>Portunus</taxon>
    </lineage>
</organism>
<feature type="compositionally biased region" description="Basic and acidic residues" evidence="1">
    <location>
        <begin position="261"/>
        <end position="271"/>
    </location>
</feature>
<keyword evidence="3" id="KW-1185">Reference proteome</keyword>
<feature type="compositionally biased region" description="Polar residues" evidence="1">
    <location>
        <begin position="211"/>
        <end position="220"/>
    </location>
</feature>
<dbReference type="EMBL" id="VSRR010018374">
    <property type="protein sequence ID" value="MPC61291.1"/>
    <property type="molecule type" value="Genomic_DNA"/>
</dbReference>
<dbReference type="Proteomes" id="UP000324222">
    <property type="component" value="Unassembled WGS sequence"/>
</dbReference>
<sequence length="399" mass="43642">MVVAQEAEMEEMAFKIEAEAAQAKIELEGSYLTNNDAVSIEKGMEKQMIRNKPVNQKADVPVHSSVSISPFKSESLRCTDTDTGQHHGDPSKKTTGVASMASARESSKAVAEAPEASHISSDEGEEQLMIMRDSPRWEDEEIQAEESDEPRTIKAEIKLLVKTTEVGKESIEIRSIREFVENENADVISSEGVVQSPAVDSSQLVPGDVQHLQSTSSDLCSPSPKFTRPQVASTYSSICEPTQDEFDLMAQVRVSPTENSSEDHAEIERTSTEISPDSVRFDQDILDTRTEDEAPDLDDDLIPSSPVPGQELNSEEFNRDSLEDEFDRLTADLSSPPKSDKIEFIPKAIGATAPSNDLSFPVSSVVHPPIPPDAFQATQLESGMELTCGSSYVDHHSSQ</sequence>
<feature type="region of interest" description="Disordered" evidence="1">
    <location>
        <begin position="209"/>
        <end position="232"/>
    </location>
</feature>
<evidence type="ECO:0000256" key="1">
    <source>
        <dbReference type="SAM" id="MobiDB-lite"/>
    </source>
</evidence>
<feature type="compositionally biased region" description="Basic and acidic residues" evidence="1">
    <location>
        <begin position="79"/>
        <end position="92"/>
    </location>
</feature>
<protein>
    <submittedName>
        <fullName evidence="2">Uncharacterized protein</fullName>
    </submittedName>
</protein>
<evidence type="ECO:0000313" key="3">
    <source>
        <dbReference type="Proteomes" id="UP000324222"/>
    </source>
</evidence>
<name>A0A5B7GMH9_PORTR</name>
<proteinExistence type="predicted"/>
<feature type="region of interest" description="Disordered" evidence="1">
    <location>
        <begin position="252"/>
        <end position="341"/>
    </location>
</feature>
<evidence type="ECO:0000313" key="2">
    <source>
        <dbReference type="EMBL" id="MPC61291.1"/>
    </source>
</evidence>
<accession>A0A5B7GMH9</accession>
<comment type="caution">
    <text evidence="2">The sequence shown here is derived from an EMBL/GenBank/DDBJ whole genome shotgun (WGS) entry which is preliminary data.</text>
</comment>
<gene>
    <name evidence="2" type="ORF">E2C01_055360</name>
</gene>
<reference evidence="2 3" key="1">
    <citation type="submission" date="2019-05" db="EMBL/GenBank/DDBJ databases">
        <title>Another draft genome of Portunus trituberculatus and its Hox gene families provides insights of decapod evolution.</title>
        <authorList>
            <person name="Jeong J.-H."/>
            <person name="Song I."/>
            <person name="Kim S."/>
            <person name="Choi T."/>
            <person name="Kim D."/>
            <person name="Ryu S."/>
            <person name="Kim W."/>
        </authorList>
    </citation>
    <scope>NUCLEOTIDE SEQUENCE [LARGE SCALE GENOMIC DNA]</scope>
    <source>
        <tissue evidence="2">Muscle</tissue>
    </source>
</reference>
<feature type="region of interest" description="Disordered" evidence="1">
    <location>
        <begin position="79"/>
        <end position="125"/>
    </location>
</feature>
<dbReference type="OrthoDB" id="20872at2759"/>
<feature type="compositionally biased region" description="Basic and acidic residues" evidence="1">
    <location>
        <begin position="279"/>
        <end position="292"/>
    </location>
</feature>
<dbReference type="AlphaFoldDB" id="A0A5B7GMH9"/>